<keyword evidence="2" id="KW-1185">Reference proteome</keyword>
<gene>
    <name evidence="1" type="ORF">SHM_01120</name>
</gene>
<reference evidence="1 2" key="1">
    <citation type="journal article" date="2022" name="Front. Microbiol.">
        <title>Male-killing mechanisms vary between Spiroplasma species.</title>
        <authorList>
            <person name="Arai H."/>
            <person name="Inoue M."/>
            <person name="Kageyama D."/>
        </authorList>
    </citation>
    <scope>NUCLEOTIDE SEQUENCE [LARGE SCALE GENOMIC DNA]</scope>
    <source>
        <strain evidence="2">sHm</strain>
    </source>
</reference>
<evidence type="ECO:0000313" key="1">
    <source>
        <dbReference type="EMBL" id="BDT02466.1"/>
    </source>
</evidence>
<sequence>MQSYIKKQSIFLSYNINSIKKLEIFEKQKTSKIFKFKNKLVKFLTFGYYNFEKKRINKIVCEKVNISNQKEELKKVGLKILKLNNILEKIEKEKRRQWEKNDLLRHWYDFAISGKLQNQPLMSNGNQYLPVNNYDNEKSSFLSHVNSDYQFYLNVDIDAVNSDNGFNKNQYQQKCSIL</sequence>
<protein>
    <submittedName>
        <fullName evidence="1">Uncharacterized protein</fullName>
    </submittedName>
</protein>
<name>A0ABM8BS01_9MOLU</name>
<accession>A0ABM8BS01</accession>
<evidence type="ECO:0000313" key="2">
    <source>
        <dbReference type="Proteomes" id="UP001163387"/>
    </source>
</evidence>
<dbReference type="EMBL" id="AP026933">
    <property type="protein sequence ID" value="BDT02466.1"/>
    <property type="molecule type" value="Genomic_DNA"/>
</dbReference>
<organism evidence="1 2">
    <name type="scientific">Spiroplasma ixodetis</name>
    <dbReference type="NCBI Taxonomy" id="2141"/>
    <lineage>
        <taxon>Bacteria</taxon>
        <taxon>Bacillati</taxon>
        <taxon>Mycoplasmatota</taxon>
        <taxon>Mollicutes</taxon>
        <taxon>Entomoplasmatales</taxon>
        <taxon>Spiroplasmataceae</taxon>
        <taxon>Spiroplasma</taxon>
    </lineage>
</organism>
<proteinExistence type="predicted"/>
<dbReference type="Proteomes" id="UP001163387">
    <property type="component" value="Chromosome"/>
</dbReference>